<protein>
    <submittedName>
        <fullName evidence="1">N-acetylglucosamine kinase 1</fullName>
        <ecNumber evidence="1">2.7.1.1</ecNumber>
    </submittedName>
</protein>
<evidence type="ECO:0000313" key="1">
    <source>
        <dbReference type="EMBL" id="KAK8194201.1"/>
    </source>
</evidence>
<proteinExistence type="predicted"/>
<evidence type="ECO:0000313" key="2">
    <source>
        <dbReference type="Proteomes" id="UP001320706"/>
    </source>
</evidence>
<accession>A0ACC3S345</accession>
<sequence length="600" mass="65881">MIRYPPGRASLSYTPTDMLLGAAVLSPIHKGDRAPRELAGPRLTGSSIVESTHNLSAAIDAFMLSVTRYYFSRLLELCQDYRFGRALSMMLSSLVHSIHPQSRVSSTPKDVVTISTSPIPGHTMDAFLREVRGIFEKPLDPHTLYDMSAKLQEEFREKLRDSNICMLPSYHHTLPTGHERGTFLALDVGGSTFRIALVQLTGKDTWKNGMHIKRIRSNVISKQVRDLKGQAFFDWMADRIQEMLEEDGHEADSGDAPLLMGLAWSFPIEETSERGGSILAMGKGFMATHGVEGQDLCGLLMRSCRLKGLNVQLRTIVNDSSATLLSQAYRDASTCLSLILGTGTNAAIHLPVSALAHSKFGDRPQTWHDAATHVLVNSELSMSGGHVWSASRWDDELNRMHSLPGFQPLEYKVSGRYLGEIVRLILMEAIEQCSLFDGRIPERLDEPYALDTGTIAVFESDSSTNLAAACASFQQHHPLHSGPPALADLRFIKQVTTLVSSRAAAYLATAIHALWSTRLSSEGIKPDEAGHVTIACNGTVMERYPGFRERCQGMLDRLTGISGAHEKVTLEMARESSIFGAAVAVACMEETSDKVLDAPN</sequence>
<keyword evidence="2" id="KW-1185">Reference proteome</keyword>
<gene>
    <name evidence="1" type="primary">NAG5</name>
    <name evidence="1" type="ORF">M8818_007389</name>
</gene>
<organism evidence="1 2">
    <name type="scientific">Zalaria obscura</name>
    <dbReference type="NCBI Taxonomy" id="2024903"/>
    <lineage>
        <taxon>Eukaryota</taxon>
        <taxon>Fungi</taxon>
        <taxon>Dikarya</taxon>
        <taxon>Ascomycota</taxon>
        <taxon>Pezizomycotina</taxon>
        <taxon>Dothideomycetes</taxon>
        <taxon>Dothideomycetidae</taxon>
        <taxon>Dothideales</taxon>
        <taxon>Zalariaceae</taxon>
        <taxon>Zalaria</taxon>
    </lineage>
</organism>
<keyword evidence="1" id="KW-0418">Kinase</keyword>
<keyword evidence="1" id="KW-0808">Transferase</keyword>
<dbReference type="EC" id="2.7.1.1" evidence="1"/>
<dbReference type="EMBL" id="JAMKPW020000043">
    <property type="protein sequence ID" value="KAK8194201.1"/>
    <property type="molecule type" value="Genomic_DNA"/>
</dbReference>
<reference evidence="1" key="1">
    <citation type="submission" date="2024-02" db="EMBL/GenBank/DDBJ databases">
        <title>Metagenome Assembled Genome of Zalaria obscura JY119.</title>
        <authorList>
            <person name="Vighnesh L."/>
            <person name="Jagadeeshwari U."/>
            <person name="Venkata Ramana C."/>
            <person name="Sasikala C."/>
        </authorList>
    </citation>
    <scope>NUCLEOTIDE SEQUENCE</scope>
    <source>
        <strain evidence="1">JY119</strain>
    </source>
</reference>
<name>A0ACC3S345_9PEZI</name>
<comment type="caution">
    <text evidence="1">The sequence shown here is derived from an EMBL/GenBank/DDBJ whole genome shotgun (WGS) entry which is preliminary data.</text>
</comment>
<dbReference type="Proteomes" id="UP001320706">
    <property type="component" value="Unassembled WGS sequence"/>
</dbReference>